<keyword evidence="2" id="KW-1185">Reference proteome</keyword>
<dbReference type="Proteomes" id="UP000633814">
    <property type="component" value="Unassembled WGS sequence"/>
</dbReference>
<dbReference type="EMBL" id="JAEINI020000004">
    <property type="protein sequence ID" value="MCB5226667.1"/>
    <property type="molecule type" value="Genomic_DNA"/>
</dbReference>
<name>A0ABS8C2U6_9ALTE</name>
<proteinExistence type="predicted"/>
<comment type="caution">
    <text evidence="1">The sequence shown here is derived from an EMBL/GenBank/DDBJ whole genome shotgun (WGS) entry which is preliminary data.</text>
</comment>
<dbReference type="InterPro" id="IPR036444">
    <property type="entry name" value="PLipase_A2_dom_sf"/>
</dbReference>
<evidence type="ECO:0000313" key="2">
    <source>
        <dbReference type="Proteomes" id="UP000633814"/>
    </source>
</evidence>
<evidence type="ECO:0000313" key="1">
    <source>
        <dbReference type="EMBL" id="MCB5226667.1"/>
    </source>
</evidence>
<gene>
    <name evidence="1" type="ORF">JAO78_007530</name>
</gene>
<dbReference type="SUPFAM" id="SSF48619">
    <property type="entry name" value="Phospholipase A2, PLA2"/>
    <property type="match status" value="1"/>
</dbReference>
<protein>
    <submittedName>
        <fullName evidence="1">Phospholipase</fullName>
    </submittedName>
</protein>
<dbReference type="RefSeq" id="WP_226750764.1">
    <property type="nucleotide sequence ID" value="NZ_JAEINI020000004.1"/>
</dbReference>
<accession>A0ABS8C2U6</accession>
<sequence>MSSMVKQKSLVFSILLSIFTAEALSIEHISIVGQRPSDNGFSVLCSGSECANLANSMASAVAEYQSQFDSIGDEQLIQEVKDTFCQALRSREPQACHQYRAFTYFPSDISDYHIRFMSIPPISNGCGTGSIFESAAVTLLDIRGLDGFSGNANSPRAGYDFTSACNNHDICYASGSSQRSCDDAFASNLLSACSGELKCGDFAELYTGAVRVFGSKAKQNAVVVNACRNFKDDFNANC</sequence>
<organism evidence="1 2">
    <name type="scientific">Alishewanella maricola</name>
    <dbReference type="NCBI Taxonomy" id="2795740"/>
    <lineage>
        <taxon>Bacteria</taxon>
        <taxon>Pseudomonadati</taxon>
        <taxon>Pseudomonadota</taxon>
        <taxon>Gammaproteobacteria</taxon>
        <taxon>Alteromonadales</taxon>
        <taxon>Alteromonadaceae</taxon>
        <taxon>Alishewanella</taxon>
    </lineage>
</organism>
<dbReference type="Gene3D" id="1.20.90.10">
    <property type="entry name" value="Phospholipase A2 domain"/>
    <property type="match status" value="1"/>
</dbReference>
<reference evidence="1 2" key="1">
    <citation type="submission" date="2021-10" db="EMBL/GenBank/DDBJ databases">
        <title>Alishewanella koreense sp. nov. isolated from seawater of southwestern coast in South Korea and the proposal for the reclassification of Rheinheimera perlucida and Rheinheimera tuosuensis as Arsukibacterium perlucida and Arsukibacterium tuosuensis.</title>
        <authorList>
            <person name="Kim K.H."/>
            <person name="Ruan W."/>
            <person name="Kim K.R."/>
            <person name="Baek J.H."/>
            <person name="Jeon C.O."/>
        </authorList>
    </citation>
    <scope>NUCLEOTIDE SEQUENCE [LARGE SCALE GENOMIC DNA]</scope>
    <source>
        <strain evidence="1 2">16-MA</strain>
    </source>
</reference>